<evidence type="ECO:0000313" key="2">
    <source>
        <dbReference type="EMBL" id="EMD16507.1"/>
    </source>
</evidence>
<keyword evidence="1" id="KW-0175">Coiled coil</keyword>
<dbReference type="STRING" id="999415.HMPREF9943_01061"/>
<evidence type="ECO:0000256" key="1">
    <source>
        <dbReference type="SAM" id="Coils"/>
    </source>
</evidence>
<dbReference type="Proteomes" id="UP000011758">
    <property type="component" value="Unassembled WGS sequence"/>
</dbReference>
<name>M2P869_9FIRM</name>
<dbReference type="EMBL" id="AGEJ01000018">
    <property type="protein sequence ID" value="EMD16507.1"/>
    <property type="molecule type" value="Genomic_DNA"/>
</dbReference>
<sequence>MIKGDLENISNYLKDLKFKKKLINGIDEEDVWHKLDLLEKEYEKAYQSLLDKSNALLEEKDATIERLLKK</sequence>
<accession>M2P869</accession>
<organism evidence="2 3">
    <name type="scientific">Eggerthia catenaformis OT 569 = DSM 20559</name>
    <dbReference type="NCBI Taxonomy" id="999415"/>
    <lineage>
        <taxon>Bacteria</taxon>
        <taxon>Bacillati</taxon>
        <taxon>Bacillota</taxon>
        <taxon>Erysipelotrichia</taxon>
        <taxon>Erysipelotrichales</taxon>
        <taxon>Coprobacillaceae</taxon>
        <taxon>Eggerthia</taxon>
    </lineage>
</organism>
<dbReference type="eggNOG" id="ENOG50305D1">
    <property type="taxonomic scope" value="Bacteria"/>
</dbReference>
<reference evidence="2 3" key="1">
    <citation type="submission" date="2013-02" db="EMBL/GenBank/DDBJ databases">
        <title>The Genome Sequence of Lactobacillus catenaformis F0143.</title>
        <authorList>
            <consortium name="The Broad Institute Genome Sequencing Platform"/>
            <person name="Earl A."/>
            <person name="Ward D."/>
            <person name="Feldgarden M."/>
            <person name="Gevers D."/>
            <person name="Izard J."/>
            <person name="Blanton J.M."/>
            <person name="Mathney J."/>
            <person name="Dewhirst F.E."/>
            <person name="Young S.K."/>
            <person name="Zeng Q."/>
            <person name="Gargeya S."/>
            <person name="Fitzgerald M."/>
            <person name="Haas B."/>
            <person name="Abouelleil A."/>
            <person name="Alvarado L."/>
            <person name="Arachchi H.M."/>
            <person name="Berlin A."/>
            <person name="Chapman S.B."/>
            <person name="Gearin G."/>
            <person name="Goldberg J."/>
            <person name="Griggs A."/>
            <person name="Gujja S."/>
            <person name="Hansen M."/>
            <person name="Heiman D."/>
            <person name="Howarth C."/>
            <person name="Larimer J."/>
            <person name="Lui A."/>
            <person name="MacDonald P.J.P."/>
            <person name="McCowen C."/>
            <person name="Montmayeur A."/>
            <person name="Murphy C."/>
            <person name="Neiman D."/>
            <person name="Pearson M."/>
            <person name="Priest M."/>
            <person name="Roberts A."/>
            <person name="Saif S."/>
            <person name="Shea T."/>
            <person name="Sisk P."/>
            <person name="Stolte C."/>
            <person name="Sykes S."/>
            <person name="Wortman J."/>
            <person name="Nusbaum C."/>
            <person name="Birren B."/>
        </authorList>
    </citation>
    <scope>NUCLEOTIDE SEQUENCE [LARGE SCALE GENOMIC DNA]</scope>
    <source>
        <strain evidence="2 3">OT 569</strain>
    </source>
</reference>
<gene>
    <name evidence="2" type="ORF">HMPREF9943_01061</name>
</gene>
<dbReference type="RefSeq" id="WP_004802830.1">
    <property type="nucleotide sequence ID" value="NZ_KB446648.1"/>
</dbReference>
<dbReference type="BioCyc" id="ECAT999415-HMP:GTTI-1087-MONOMER"/>
<proteinExistence type="predicted"/>
<keyword evidence="3" id="KW-1185">Reference proteome</keyword>
<dbReference type="OrthoDB" id="2054077at2"/>
<feature type="coiled-coil region" evidence="1">
    <location>
        <begin position="39"/>
        <end position="70"/>
    </location>
</feature>
<protein>
    <submittedName>
        <fullName evidence="2">Uncharacterized protein</fullName>
    </submittedName>
</protein>
<evidence type="ECO:0000313" key="3">
    <source>
        <dbReference type="Proteomes" id="UP000011758"/>
    </source>
</evidence>
<comment type="caution">
    <text evidence="2">The sequence shown here is derived from an EMBL/GenBank/DDBJ whole genome shotgun (WGS) entry which is preliminary data.</text>
</comment>
<dbReference type="AlphaFoldDB" id="M2P869"/>